<protein>
    <submittedName>
        <fullName evidence="11">Periplasmic binding protein-like I</fullName>
    </submittedName>
</protein>
<dbReference type="GO" id="GO:0007214">
    <property type="term" value="P:gamma-aminobutyric acid signaling pathway"/>
    <property type="evidence" value="ECO:0007669"/>
    <property type="project" value="TreeGrafter"/>
</dbReference>
<feature type="transmembrane region" description="Helical" evidence="9">
    <location>
        <begin position="479"/>
        <end position="501"/>
    </location>
</feature>
<dbReference type="InterPro" id="IPR001828">
    <property type="entry name" value="ANF_lig-bd_rcpt"/>
</dbReference>
<keyword evidence="4" id="KW-0297">G-protein coupled receptor</keyword>
<feature type="domain" description="G-protein coupled receptors family 3 profile" evidence="10">
    <location>
        <begin position="369"/>
        <end position="636"/>
    </location>
</feature>
<evidence type="ECO:0000313" key="12">
    <source>
        <dbReference type="Proteomes" id="UP000193411"/>
    </source>
</evidence>
<feature type="transmembrane region" description="Helical" evidence="9">
    <location>
        <begin position="369"/>
        <end position="393"/>
    </location>
</feature>
<dbReference type="OrthoDB" id="5984008at2759"/>
<keyword evidence="3 9" id="KW-1133">Transmembrane helix</keyword>
<evidence type="ECO:0000256" key="6">
    <source>
        <dbReference type="ARBA" id="ARBA00023170"/>
    </source>
</evidence>
<evidence type="ECO:0000256" key="7">
    <source>
        <dbReference type="ARBA" id="ARBA00023180"/>
    </source>
</evidence>
<dbReference type="EMBL" id="MCFL01000055">
    <property type="protein sequence ID" value="ORZ31748.1"/>
    <property type="molecule type" value="Genomic_DNA"/>
</dbReference>
<dbReference type="Pfam" id="PF00003">
    <property type="entry name" value="7tm_3"/>
    <property type="match status" value="1"/>
</dbReference>
<sequence length="698" mass="76452">MLQELIPGYRLNLSYTATSYNRSQALAASLPAFLSRDLQALVGDWLSRVNVPTAVALGRTYTLWQCSGSATSSELAIKADFPYFFRTLPDDPQIGYAMAAFIQSMGWKSVALLSATDSYGQSLVTNFGIAAPQFGIETAIKQTFDAPVGDVTAQLLAIKASGLRIIMLMGQSIDALGVVPQAIKLGLTGPDYVWIGAEAMIDLFYIAAHSPDIIKAGDGWMVVYPAERETSWTRRLVSAWQREYPNLGVPAYGLSYVDCVVAVGRGLARLADRFGYDRVMSRNYSTTLTTFLDSFEGFTGVVEFDSVGNRRGEYFVFNLFNKTTTAVAQIDTKYNVTQLLPFTFASGTSDVPSDRPRPEPPFARWSSPLGIATGCIVALVIMFTLACCLYLTLHRKSQSVRHLSYLFLMLTSVGCISVMASTLLRVGFPDDYNCNAVTWLDISGVNLVLACSAAKAYRVYVVFDNAQLGRYKRITSRDLMIGVSVIMLTQYAFVTASTVFASQVPTVVTSTTTPYYTCKASGDNNVETLLTGLNLGFVAVLASVVLYLAYKTRYVSKAFGESEWLFHAMQSLTMSILCLVPFYTLDFGEQHVLANAIKLTLLLYAASSTFYALVGRVAVMVFLQRRSAAAYDTEAPTQDMANHQSVVSGAATKSLVAEHGGHMSGTFPVKRGDKLFATWRKHRIHVCFRQGTLIILGM</sequence>
<dbReference type="SUPFAM" id="SSF53822">
    <property type="entry name" value="Periplasmic binding protein-like I"/>
    <property type="match status" value="1"/>
</dbReference>
<evidence type="ECO:0000313" key="11">
    <source>
        <dbReference type="EMBL" id="ORZ31748.1"/>
    </source>
</evidence>
<keyword evidence="8" id="KW-0807">Transducer</keyword>
<keyword evidence="12" id="KW-1185">Reference proteome</keyword>
<dbReference type="InterPro" id="IPR028082">
    <property type="entry name" value="Peripla_BP_I"/>
</dbReference>
<keyword evidence="7" id="KW-0325">Glycoprotein</keyword>
<dbReference type="InterPro" id="IPR002455">
    <property type="entry name" value="GPCR3_GABA-B"/>
</dbReference>
<keyword evidence="5 9" id="KW-0472">Membrane</keyword>
<dbReference type="AlphaFoldDB" id="A0A1Y2HAY0"/>
<keyword evidence="6" id="KW-0675">Receptor</keyword>
<name>A0A1Y2HAY0_9FUNG</name>
<evidence type="ECO:0000256" key="8">
    <source>
        <dbReference type="ARBA" id="ARBA00023224"/>
    </source>
</evidence>
<feature type="transmembrane region" description="Helical" evidence="9">
    <location>
        <begin position="603"/>
        <end position="623"/>
    </location>
</feature>
<evidence type="ECO:0000256" key="1">
    <source>
        <dbReference type="ARBA" id="ARBA00004141"/>
    </source>
</evidence>
<dbReference type="Proteomes" id="UP000193411">
    <property type="component" value="Unassembled WGS sequence"/>
</dbReference>
<feature type="transmembrane region" description="Helical" evidence="9">
    <location>
        <begin position="529"/>
        <end position="550"/>
    </location>
</feature>
<evidence type="ECO:0000256" key="5">
    <source>
        <dbReference type="ARBA" id="ARBA00023136"/>
    </source>
</evidence>
<evidence type="ECO:0000256" key="2">
    <source>
        <dbReference type="ARBA" id="ARBA00022692"/>
    </source>
</evidence>
<evidence type="ECO:0000256" key="4">
    <source>
        <dbReference type="ARBA" id="ARBA00023040"/>
    </source>
</evidence>
<accession>A0A1Y2HAY0</accession>
<organism evidence="11 12">
    <name type="scientific">Catenaria anguillulae PL171</name>
    <dbReference type="NCBI Taxonomy" id="765915"/>
    <lineage>
        <taxon>Eukaryota</taxon>
        <taxon>Fungi</taxon>
        <taxon>Fungi incertae sedis</taxon>
        <taxon>Blastocladiomycota</taxon>
        <taxon>Blastocladiomycetes</taxon>
        <taxon>Blastocladiales</taxon>
        <taxon>Catenariaceae</taxon>
        <taxon>Catenaria</taxon>
    </lineage>
</organism>
<feature type="transmembrane region" description="Helical" evidence="9">
    <location>
        <begin position="562"/>
        <end position="583"/>
    </location>
</feature>
<feature type="transmembrane region" description="Helical" evidence="9">
    <location>
        <begin position="405"/>
        <end position="424"/>
    </location>
</feature>
<evidence type="ECO:0000256" key="9">
    <source>
        <dbReference type="SAM" id="Phobius"/>
    </source>
</evidence>
<evidence type="ECO:0000259" key="10">
    <source>
        <dbReference type="PROSITE" id="PS50259"/>
    </source>
</evidence>
<proteinExistence type="predicted"/>
<dbReference type="PANTHER" id="PTHR10519:SF20">
    <property type="entry name" value="G-PROTEIN COUPLED RECEPTOR 156-RELATED"/>
    <property type="match status" value="1"/>
</dbReference>
<comment type="caution">
    <text evidence="11">The sequence shown here is derived from an EMBL/GenBank/DDBJ whole genome shotgun (WGS) entry which is preliminary data.</text>
</comment>
<feature type="transmembrane region" description="Helical" evidence="9">
    <location>
        <begin position="436"/>
        <end position="458"/>
    </location>
</feature>
<dbReference type="GO" id="GO:0038039">
    <property type="term" value="C:G protein-coupled receptor heterodimeric complex"/>
    <property type="evidence" value="ECO:0007669"/>
    <property type="project" value="TreeGrafter"/>
</dbReference>
<evidence type="ECO:0000256" key="3">
    <source>
        <dbReference type="ARBA" id="ARBA00022989"/>
    </source>
</evidence>
<comment type="subcellular location">
    <subcellularLocation>
        <location evidence="1">Membrane</location>
        <topology evidence="1">Multi-pass membrane protein</topology>
    </subcellularLocation>
</comment>
<dbReference type="Gene3D" id="3.40.50.2300">
    <property type="match status" value="2"/>
</dbReference>
<keyword evidence="2 9" id="KW-0812">Transmembrane</keyword>
<dbReference type="PANTHER" id="PTHR10519">
    <property type="entry name" value="GABA-B RECEPTOR"/>
    <property type="match status" value="1"/>
</dbReference>
<dbReference type="GO" id="GO:0004965">
    <property type="term" value="F:G protein-coupled GABA receptor activity"/>
    <property type="evidence" value="ECO:0007669"/>
    <property type="project" value="InterPro"/>
</dbReference>
<dbReference type="PROSITE" id="PS50259">
    <property type="entry name" value="G_PROTEIN_RECEP_F3_4"/>
    <property type="match status" value="1"/>
</dbReference>
<dbReference type="Pfam" id="PF01094">
    <property type="entry name" value="ANF_receptor"/>
    <property type="match status" value="1"/>
</dbReference>
<reference evidence="11 12" key="1">
    <citation type="submission" date="2016-07" db="EMBL/GenBank/DDBJ databases">
        <title>Pervasive Adenine N6-methylation of Active Genes in Fungi.</title>
        <authorList>
            <consortium name="DOE Joint Genome Institute"/>
            <person name="Mondo S.J."/>
            <person name="Dannebaum R.O."/>
            <person name="Kuo R.C."/>
            <person name="Labutti K."/>
            <person name="Haridas S."/>
            <person name="Kuo A."/>
            <person name="Salamov A."/>
            <person name="Ahrendt S.R."/>
            <person name="Lipzen A."/>
            <person name="Sullivan W."/>
            <person name="Andreopoulos W.B."/>
            <person name="Clum A."/>
            <person name="Lindquist E."/>
            <person name="Daum C."/>
            <person name="Ramamoorthy G.K."/>
            <person name="Gryganskyi A."/>
            <person name="Culley D."/>
            <person name="Magnuson J.K."/>
            <person name="James T.Y."/>
            <person name="O'Malley M.A."/>
            <person name="Stajich J.E."/>
            <person name="Spatafora J.W."/>
            <person name="Visel A."/>
            <person name="Grigoriev I.V."/>
        </authorList>
    </citation>
    <scope>NUCLEOTIDE SEQUENCE [LARGE SCALE GENOMIC DNA]</scope>
    <source>
        <strain evidence="11 12">PL171</strain>
    </source>
</reference>
<dbReference type="InterPro" id="IPR017978">
    <property type="entry name" value="GPCR_3_C"/>
</dbReference>
<gene>
    <name evidence="11" type="ORF">BCR44DRAFT_412006</name>
</gene>